<feature type="repeat" description="ANK" evidence="13">
    <location>
        <begin position="484"/>
        <end position="509"/>
    </location>
</feature>
<dbReference type="Proteomes" id="UP000472260">
    <property type="component" value="Unassembled WGS sequence"/>
</dbReference>
<reference evidence="17" key="2">
    <citation type="submission" date="2025-09" db="UniProtKB">
        <authorList>
            <consortium name="Ensembl"/>
        </authorList>
    </citation>
    <scope>IDENTIFICATION</scope>
</reference>
<keyword evidence="11" id="KW-0407">Ion channel</keyword>
<dbReference type="PRINTS" id="PR01415">
    <property type="entry name" value="ANKYRIN"/>
</dbReference>
<dbReference type="AlphaFoldDB" id="A0A671MSK3"/>
<evidence type="ECO:0000256" key="14">
    <source>
        <dbReference type="SAM" id="MobiDB-lite"/>
    </source>
</evidence>
<dbReference type="PANTHER" id="PTHR47143">
    <property type="entry name" value="TRANSIENT RECEPTOR POTENTIAL CATION CHANNEL PROTEIN PAINLESS"/>
    <property type="match status" value="1"/>
</dbReference>
<evidence type="ECO:0000313" key="17">
    <source>
        <dbReference type="Ensembl" id="ENSSANP00000035884.1"/>
    </source>
</evidence>
<dbReference type="SUPFAM" id="SSF48403">
    <property type="entry name" value="Ankyrin repeat"/>
    <property type="match status" value="2"/>
</dbReference>
<feature type="compositionally biased region" description="Basic and acidic residues" evidence="14">
    <location>
        <begin position="1"/>
        <end position="18"/>
    </location>
</feature>
<evidence type="ECO:0000256" key="8">
    <source>
        <dbReference type="ARBA" id="ARBA00023065"/>
    </source>
</evidence>
<keyword evidence="18" id="KW-1185">Reference proteome</keyword>
<dbReference type="InterPro" id="IPR052076">
    <property type="entry name" value="TRP_cation_channel"/>
</dbReference>
<keyword evidence="6 15" id="KW-1133">Transmembrane helix</keyword>
<evidence type="ECO:0000256" key="13">
    <source>
        <dbReference type="PROSITE-ProRule" id="PRU00023"/>
    </source>
</evidence>
<comment type="catalytic activity">
    <reaction evidence="12">
        <text>Ca(2+)(in) = Ca(2+)(out)</text>
        <dbReference type="Rhea" id="RHEA:29671"/>
        <dbReference type="ChEBI" id="CHEBI:29108"/>
    </reaction>
</comment>
<evidence type="ECO:0000259" key="16">
    <source>
        <dbReference type="Pfam" id="PF00520"/>
    </source>
</evidence>
<feature type="transmembrane region" description="Helical" evidence="15">
    <location>
        <begin position="935"/>
        <end position="961"/>
    </location>
</feature>
<dbReference type="Pfam" id="PF00520">
    <property type="entry name" value="Ion_trans"/>
    <property type="match status" value="1"/>
</dbReference>
<dbReference type="Ensembl" id="ENSSANT00000038227.1">
    <property type="protein sequence ID" value="ENSSANP00000035884.1"/>
    <property type="gene ID" value="ENSSANG00000018398.1"/>
</dbReference>
<gene>
    <name evidence="17" type="primary">trpa1a</name>
</gene>
<feature type="repeat" description="ANK" evidence="13">
    <location>
        <begin position="240"/>
        <end position="272"/>
    </location>
</feature>
<feature type="repeat" description="ANK" evidence="13">
    <location>
        <begin position="99"/>
        <end position="131"/>
    </location>
</feature>
<keyword evidence="8" id="KW-0406">Ion transport</keyword>
<comment type="subcellular location">
    <subcellularLocation>
        <location evidence="1">Membrane</location>
        <topology evidence="1">Multi-pass membrane protein</topology>
    </subcellularLocation>
</comment>
<evidence type="ECO:0000256" key="2">
    <source>
        <dbReference type="ARBA" id="ARBA00022448"/>
    </source>
</evidence>
<dbReference type="Gene3D" id="1.25.40.20">
    <property type="entry name" value="Ankyrin repeat-containing domain"/>
    <property type="match status" value="5"/>
</dbReference>
<proteinExistence type="predicted"/>
<feature type="domain" description="Ion transport" evidence="16">
    <location>
        <begin position="761"/>
        <end position="969"/>
    </location>
</feature>
<feature type="repeat" description="ANK" evidence="13">
    <location>
        <begin position="550"/>
        <end position="582"/>
    </location>
</feature>
<keyword evidence="7 13" id="KW-0040">ANK repeat</keyword>
<feature type="repeat" description="ANK" evidence="13">
    <location>
        <begin position="310"/>
        <end position="342"/>
    </location>
</feature>
<dbReference type="InterPro" id="IPR036770">
    <property type="entry name" value="Ankyrin_rpt-contain_sf"/>
</dbReference>
<reference evidence="17" key="1">
    <citation type="submission" date="2025-08" db="UniProtKB">
        <authorList>
            <consortium name="Ensembl"/>
        </authorList>
    </citation>
    <scope>IDENTIFICATION</scope>
</reference>
<name>A0A671MSK3_9TELE</name>
<dbReference type="InterPro" id="IPR005821">
    <property type="entry name" value="Ion_trans_dom"/>
</dbReference>
<dbReference type="Pfam" id="PF00023">
    <property type="entry name" value="Ank"/>
    <property type="match status" value="1"/>
</dbReference>
<keyword evidence="9 15" id="KW-0472">Membrane</keyword>
<evidence type="ECO:0000256" key="9">
    <source>
        <dbReference type="ARBA" id="ARBA00023136"/>
    </source>
</evidence>
<keyword evidence="4 15" id="KW-0812">Transmembrane</keyword>
<evidence type="ECO:0000256" key="12">
    <source>
        <dbReference type="ARBA" id="ARBA00036634"/>
    </source>
</evidence>
<accession>A0A671MSK3</accession>
<keyword evidence="3" id="KW-0716">Sensory transduction</keyword>
<dbReference type="Pfam" id="PF12796">
    <property type="entry name" value="Ank_2"/>
    <property type="match status" value="5"/>
</dbReference>
<evidence type="ECO:0000313" key="18">
    <source>
        <dbReference type="Proteomes" id="UP000472260"/>
    </source>
</evidence>
<sequence length="1122" mass="126961">MTKESAEMTHISKTESKSRQQSYDSAMDGDESDQISANVFEWTKQGNVVALEKHTRYLDIRDNIGASPMHYAASMGHFHIMRLIVQITGQQELNARDEEENTPLHWAVQKDQPGSCSVLLTLGADPNILNNSQQSPLHMAVSMGKNVVLEQLVSHKQTDVNLEGDLRNTPVILAASLDNHEALVILYKHGAKFCRQNKLGHFPIHAAAFAGAKKSMEVILLKGEEVGLSIDTHINYVDKSCSSPLHLAVRGGNLDIIKLCIAYGAKIEQQQCDKSTALHFACSQGAIEVVKVMLSAYHKVCDLINITDGANQTPLHKAAIFDHFELSEYLISQGADIDFVDCKGHSPLLLATSCGAWRTVNLLLSHGADLKKKDKSGCNFLHLAILQPRGLKNLPTEVLSTKKSVRELFNDEDTEGCTPLHYACRLGIPESVKNMLGLEVSLDQKSKQKKSALHFAAEYGRINTCHRLLEMVTDTRLLNEGDEKGLTPLHLASRGGHVKVVELLLRKGALFHSDYRGWSCLHHAASEGYTQTMDTLLTSNIKLLNKTDGDGNTALHLAARAGHVATVRLLLYRGAKIILNKNDASFLHEAVHNGRKEVTNTVIESDRCEEAMTTYKPNSSKRCIVMDMIEFLPESFKHLLDTCIKESEEDVNSTNYYIEYNFRWLQHPLQNLKKTGMEKDNTYKPLSALNAMVNFNLVSLLTHPVCKKYLEMKWNAYGIKAHLLNMTVYALGVFPLTYLIVNLKPTLVTARNVTSVNMVCTSLYKQSYIITACMILVLAMNMYAVGKEILQIIQQRVNYLRDLSNYMDWAAAICSLVFVVPLLLTVKSSWHWQAGALAALASWMNLLLYLQRFERIGIYVVMFREISRTLLSIILLFFYLILGFALAFYALMIEQQHFGRMFLSLLQTFVMMVGEINYQDNFLKPFLQGDLPFPLLTLSIFVWFVLLVPILLMNLLIGLAVGDIAEVQTNACLKRIAMQIELHTNLEERLPYWFMKRVDQVILKEFPNRCFSGKKIWFFCGNEVRKFRTRLSPTIYQLTPLERELTKQKYRMKEMSETMEKQHNLLKLIVQKMEISSEAEEHDGPPVFQEMKEKLLSRSKWGPLLRAVTARKKGVCKFMKTS</sequence>
<dbReference type="PROSITE" id="PS50297">
    <property type="entry name" value="ANK_REP_REGION"/>
    <property type="match status" value="7"/>
</dbReference>
<feature type="transmembrane region" description="Helical" evidence="15">
    <location>
        <begin position="830"/>
        <end position="850"/>
    </location>
</feature>
<dbReference type="GO" id="GO:0005216">
    <property type="term" value="F:monoatomic ion channel activity"/>
    <property type="evidence" value="ECO:0007669"/>
    <property type="project" value="InterPro"/>
</dbReference>
<feature type="region of interest" description="Disordered" evidence="14">
    <location>
        <begin position="1"/>
        <end position="30"/>
    </location>
</feature>
<protein>
    <submittedName>
        <fullName evidence="17">Transient receptor potential cation channel subfamily A member 1-like</fullName>
    </submittedName>
</protein>
<evidence type="ECO:0000256" key="11">
    <source>
        <dbReference type="ARBA" id="ARBA00023303"/>
    </source>
</evidence>
<evidence type="ECO:0000256" key="3">
    <source>
        <dbReference type="ARBA" id="ARBA00022606"/>
    </source>
</evidence>
<keyword evidence="2" id="KW-0813">Transport</keyword>
<evidence type="ECO:0000256" key="4">
    <source>
        <dbReference type="ARBA" id="ARBA00022692"/>
    </source>
</evidence>
<dbReference type="GO" id="GO:1902495">
    <property type="term" value="C:transmembrane transporter complex"/>
    <property type="evidence" value="ECO:0007669"/>
    <property type="project" value="TreeGrafter"/>
</dbReference>
<feature type="transmembrane region" description="Helical" evidence="15">
    <location>
        <begin position="806"/>
        <end position="824"/>
    </location>
</feature>
<feature type="repeat" description="ANK" evidence="13">
    <location>
        <begin position="64"/>
        <end position="86"/>
    </location>
</feature>
<dbReference type="InterPro" id="IPR002110">
    <property type="entry name" value="Ankyrin_rpt"/>
</dbReference>
<keyword evidence="5" id="KW-0677">Repeat</keyword>
<feature type="transmembrane region" description="Helical" evidence="15">
    <location>
        <begin position="870"/>
        <end position="891"/>
    </location>
</feature>
<dbReference type="PROSITE" id="PS50088">
    <property type="entry name" value="ANK_REPEAT"/>
    <property type="match status" value="8"/>
</dbReference>
<keyword evidence="10" id="KW-0325">Glycoprotein</keyword>
<evidence type="ECO:0000256" key="5">
    <source>
        <dbReference type="ARBA" id="ARBA00022737"/>
    </source>
</evidence>
<dbReference type="PANTHER" id="PTHR47143:SF1">
    <property type="entry name" value="ION_TRANS DOMAIN-CONTAINING PROTEIN"/>
    <property type="match status" value="1"/>
</dbReference>
<evidence type="ECO:0000256" key="15">
    <source>
        <dbReference type="SAM" id="Phobius"/>
    </source>
</evidence>
<feature type="repeat" description="ANK" evidence="13">
    <location>
        <begin position="343"/>
        <end position="375"/>
    </location>
</feature>
<evidence type="ECO:0000256" key="7">
    <source>
        <dbReference type="ARBA" id="ARBA00023043"/>
    </source>
</evidence>
<evidence type="ECO:0000256" key="10">
    <source>
        <dbReference type="ARBA" id="ARBA00023180"/>
    </source>
</evidence>
<feature type="transmembrane region" description="Helical" evidence="15">
    <location>
        <begin position="767"/>
        <end position="785"/>
    </location>
</feature>
<evidence type="ECO:0000256" key="1">
    <source>
        <dbReference type="ARBA" id="ARBA00004141"/>
    </source>
</evidence>
<dbReference type="SMART" id="SM00248">
    <property type="entry name" value="ANK"/>
    <property type="match status" value="15"/>
</dbReference>
<evidence type="ECO:0000256" key="6">
    <source>
        <dbReference type="ARBA" id="ARBA00022989"/>
    </source>
</evidence>
<feature type="repeat" description="ANK" evidence="13">
    <location>
        <begin position="415"/>
        <end position="447"/>
    </location>
</feature>
<organism evidence="17 18">
    <name type="scientific">Sinocyclocheilus anshuiensis</name>
    <dbReference type="NCBI Taxonomy" id="1608454"/>
    <lineage>
        <taxon>Eukaryota</taxon>
        <taxon>Metazoa</taxon>
        <taxon>Chordata</taxon>
        <taxon>Craniata</taxon>
        <taxon>Vertebrata</taxon>
        <taxon>Euteleostomi</taxon>
        <taxon>Actinopterygii</taxon>
        <taxon>Neopterygii</taxon>
        <taxon>Teleostei</taxon>
        <taxon>Ostariophysi</taxon>
        <taxon>Cypriniformes</taxon>
        <taxon>Cyprinidae</taxon>
        <taxon>Cyprininae</taxon>
        <taxon>Sinocyclocheilus</taxon>
    </lineage>
</organism>